<dbReference type="Pfam" id="PF02670">
    <property type="entry name" value="DXP_reductoisom"/>
    <property type="match status" value="1"/>
</dbReference>
<feature type="binding site" evidence="9">
    <location>
        <position position="131"/>
    </location>
    <ligand>
        <name>NADPH</name>
        <dbReference type="ChEBI" id="CHEBI:57783"/>
    </ligand>
</feature>
<organism evidence="13 14">
    <name type="scientific">Natronomicrosphaera hydrolytica</name>
    <dbReference type="NCBI Taxonomy" id="3242702"/>
    <lineage>
        <taxon>Bacteria</taxon>
        <taxon>Pseudomonadati</taxon>
        <taxon>Planctomycetota</taxon>
        <taxon>Phycisphaerae</taxon>
        <taxon>Phycisphaerales</taxon>
        <taxon>Phycisphaeraceae</taxon>
        <taxon>Natronomicrosphaera</taxon>
    </lineage>
</organism>
<evidence type="ECO:0000313" key="14">
    <source>
        <dbReference type="Proteomes" id="UP001575105"/>
    </source>
</evidence>
<dbReference type="EC" id="1.1.1.267" evidence="9"/>
<dbReference type="InterPro" id="IPR026877">
    <property type="entry name" value="DXPR_C"/>
</dbReference>
<feature type="domain" description="1-deoxy-D-xylulose 5-phosphate reductoisomerase N-terminal" evidence="10">
    <location>
        <begin position="9"/>
        <end position="137"/>
    </location>
</feature>
<keyword evidence="4 9" id="KW-0521">NADP</keyword>
<dbReference type="EMBL" id="JBGUBD010000001">
    <property type="protein sequence ID" value="MFA9477142.1"/>
    <property type="molecule type" value="Genomic_DNA"/>
</dbReference>
<evidence type="ECO:0000259" key="11">
    <source>
        <dbReference type="Pfam" id="PF08436"/>
    </source>
</evidence>
<dbReference type="SUPFAM" id="SSF51735">
    <property type="entry name" value="NAD(P)-binding Rossmann-fold domains"/>
    <property type="match status" value="1"/>
</dbReference>
<comment type="pathway">
    <text evidence="1 9">Isoprenoid biosynthesis; isopentenyl diphosphate biosynthesis via DXP pathway; isopentenyl diphosphate from 1-deoxy-D-xylulose 5-phosphate: step 1/6.</text>
</comment>
<dbReference type="InterPro" id="IPR003821">
    <property type="entry name" value="DXP_reductoisomerase"/>
</dbReference>
<comment type="cofactor">
    <cofactor evidence="9">
        <name>Mg(2+)</name>
        <dbReference type="ChEBI" id="CHEBI:18420"/>
    </cofactor>
    <cofactor evidence="9">
        <name>Mn(2+)</name>
        <dbReference type="ChEBI" id="CHEBI:29035"/>
    </cofactor>
</comment>
<dbReference type="Pfam" id="PF08436">
    <property type="entry name" value="DXP_redisom_C"/>
    <property type="match status" value="1"/>
</dbReference>
<dbReference type="Gene3D" id="1.10.1740.10">
    <property type="match status" value="1"/>
</dbReference>
<evidence type="ECO:0000256" key="2">
    <source>
        <dbReference type="ARBA" id="ARBA00006825"/>
    </source>
</evidence>
<protein>
    <recommendedName>
        <fullName evidence="9">1-deoxy-D-xylulose 5-phosphate reductoisomerase</fullName>
        <shortName evidence="9">DXP reductoisomerase</shortName>
        <ecNumber evidence="9">1.1.1.267</ecNumber>
    </recommendedName>
    <alternativeName>
        <fullName evidence="9">1-deoxyxylulose-5-phosphate reductoisomerase</fullName>
    </alternativeName>
    <alternativeName>
        <fullName evidence="9">2-C-methyl-D-erythritol 4-phosphate synthase</fullName>
    </alternativeName>
</protein>
<comment type="caution">
    <text evidence="9">Lacks conserved residue(s) required for the propagation of feature annotation.</text>
</comment>
<comment type="catalytic activity">
    <reaction evidence="8">
        <text>2-C-methyl-D-erythritol 4-phosphate + NADP(+) = 1-deoxy-D-xylulose 5-phosphate + NADPH + H(+)</text>
        <dbReference type="Rhea" id="RHEA:13717"/>
        <dbReference type="ChEBI" id="CHEBI:15378"/>
        <dbReference type="ChEBI" id="CHEBI:57783"/>
        <dbReference type="ChEBI" id="CHEBI:57792"/>
        <dbReference type="ChEBI" id="CHEBI:58262"/>
        <dbReference type="ChEBI" id="CHEBI:58349"/>
        <dbReference type="EC" id="1.1.1.267"/>
    </reaction>
    <physiologicalReaction direction="right-to-left" evidence="8">
        <dbReference type="Rhea" id="RHEA:13719"/>
    </physiologicalReaction>
</comment>
<evidence type="ECO:0000256" key="9">
    <source>
        <dbReference type="HAMAP-Rule" id="MF_00183"/>
    </source>
</evidence>
<dbReference type="InterPro" id="IPR036291">
    <property type="entry name" value="NAD(P)-bd_dom_sf"/>
</dbReference>
<feature type="domain" description="DXP reductoisomerase C-terminal" evidence="12">
    <location>
        <begin position="266"/>
        <end position="382"/>
    </location>
</feature>
<feature type="binding site" evidence="9">
    <location>
        <position position="157"/>
    </location>
    <ligand>
        <name>1-deoxy-D-xylulose 5-phosphate</name>
        <dbReference type="ChEBI" id="CHEBI:57792"/>
    </ligand>
</feature>
<feature type="binding site" evidence="9">
    <location>
        <position position="156"/>
    </location>
    <ligand>
        <name>1-deoxy-D-xylulose 5-phosphate</name>
        <dbReference type="ChEBI" id="CHEBI:57792"/>
    </ligand>
</feature>
<comment type="caution">
    <text evidence="13">The sequence shown here is derived from an EMBL/GenBank/DDBJ whole genome shotgun (WGS) entry which is preliminary data.</text>
</comment>
<feature type="binding site" evidence="9">
    <location>
        <position position="223"/>
    </location>
    <ligand>
        <name>1-deoxy-D-xylulose 5-phosphate</name>
        <dbReference type="ChEBI" id="CHEBI:57792"/>
    </ligand>
</feature>
<comment type="function">
    <text evidence="9">Catalyzes the NADPH-dependent rearrangement and reduction of 1-deoxy-D-xylulose-5-phosphate (DXP) to 2-C-methyl-D-erythritol 4-phosphate (MEP).</text>
</comment>
<dbReference type="PANTHER" id="PTHR30525:SF0">
    <property type="entry name" value="1-DEOXY-D-XYLULOSE 5-PHOSPHATE REDUCTOISOMERASE, CHLOROPLASTIC"/>
    <property type="match status" value="1"/>
</dbReference>
<evidence type="ECO:0000313" key="13">
    <source>
        <dbReference type="EMBL" id="MFA9477142.1"/>
    </source>
</evidence>
<evidence type="ECO:0000256" key="5">
    <source>
        <dbReference type="ARBA" id="ARBA00023002"/>
    </source>
</evidence>
<feature type="binding site" evidence="9">
    <location>
        <position position="129"/>
    </location>
    <ligand>
        <name>NADPH</name>
        <dbReference type="ChEBI" id="CHEBI:57783"/>
    </ligand>
</feature>
<feature type="binding site" evidence="9">
    <location>
        <position position="204"/>
    </location>
    <ligand>
        <name>1-deoxy-D-xylulose 5-phosphate</name>
        <dbReference type="ChEBI" id="CHEBI:57792"/>
    </ligand>
</feature>
<keyword evidence="9" id="KW-0460">Magnesium</keyword>
<dbReference type="PIRSF" id="PIRSF006205">
    <property type="entry name" value="Dxp_reductismrs"/>
    <property type="match status" value="1"/>
</dbReference>
<feature type="binding site" evidence="9">
    <location>
        <position position="222"/>
    </location>
    <ligand>
        <name>1-deoxy-D-xylulose 5-phosphate</name>
        <dbReference type="ChEBI" id="CHEBI:57792"/>
    </ligand>
</feature>
<feature type="binding site" evidence="9">
    <location>
        <position position="17"/>
    </location>
    <ligand>
        <name>NADPH</name>
        <dbReference type="ChEBI" id="CHEBI:57783"/>
    </ligand>
</feature>
<feature type="binding site" evidence="9">
    <location>
        <position position="18"/>
    </location>
    <ligand>
        <name>NADPH</name>
        <dbReference type="ChEBI" id="CHEBI:57783"/>
    </ligand>
</feature>
<dbReference type="Proteomes" id="UP001575105">
    <property type="component" value="Unassembled WGS sequence"/>
</dbReference>
<dbReference type="PANTHER" id="PTHR30525">
    <property type="entry name" value="1-DEOXY-D-XYLULOSE 5-PHOSPHATE REDUCTOISOMERASE"/>
    <property type="match status" value="1"/>
</dbReference>
<dbReference type="GO" id="GO:0030604">
    <property type="term" value="F:1-deoxy-D-xylulose-5-phosphate reductoisomerase activity"/>
    <property type="evidence" value="ECO:0007669"/>
    <property type="project" value="UniProtKB-EC"/>
</dbReference>
<dbReference type="Pfam" id="PF13288">
    <property type="entry name" value="DXPR_C"/>
    <property type="match status" value="1"/>
</dbReference>
<feature type="domain" description="1-deoxy-D-xylulose 5-phosphate reductoisomerase C-terminal" evidence="11">
    <location>
        <begin position="151"/>
        <end position="234"/>
    </location>
</feature>
<evidence type="ECO:0000256" key="8">
    <source>
        <dbReference type="ARBA" id="ARBA00048543"/>
    </source>
</evidence>
<gene>
    <name evidence="9 13" type="primary">dxr</name>
    <name evidence="13" type="ORF">ACERK3_02425</name>
</gene>
<evidence type="ECO:0000256" key="3">
    <source>
        <dbReference type="ARBA" id="ARBA00022723"/>
    </source>
</evidence>
<keyword evidence="6 9" id="KW-0464">Manganese</keyword>
<feature type="binding site" evidence="9">
    <location>
        <position position="130"/>
    </location>
    <ligand>
        <name>1-deoxy-D-xylulose 5-phosphate</name>
        <dbReference type="ChEBI" id="CHEBI:57792"/>
    </ligand>
</feature>
<evidence type="ECO:0000256" key="1">
    <source>
        <dbReference type="ARBA" id="ARBA00005094"/>
    </source>
</evidence>
<feature type="binding site" evidence="9">
    <location>
        <position position="16"/>
    </location>
    <ligand>
        <name>NADPH</name>
        <dbReference type="ChEBI" id="CHEBI:57783"/>
    </ligand>
</feature>
<keyword evidence="5 9" id="KW-0560">Oxidoreductase</keyword>
<evidence type="ECO:0000259" key="12">
    <source>
        <dbReference type="Pfam" id="PF13288"/>
    </source>
</evidence>
<proteinExistence type="inferred from homology"/>
<dbReference type="SUPFAM" id="SSF55347">
    <property type="entry name" value="Glyceraldehyde-3-phosphate dehydrogenase-like, C-terminal domain"/>
    <property type="match status" value="1"/>
</dbReference>
<feature type="binding site" evidence="9">
    <location>
        <position position="226"/>
    </location>
    <ligand>
        <name>Mn(2+)</name>
        <dbReference type="ChEBI" id="CHEBI:29035"/>
    </ligand>
</feature>
<dbReference type="SUPFAM" id="SSF69055">
    <property type="entry name" value="1-deoxy-D-xylulose-5-phosphate reductoisomerase, C-terminal domain"/>
    <property type="match status" value="1"/>
</dbReference>
<evidence type="ECO:0000256" key="4">
    <source>
        <dbReference type="ARBA" id="ARBA00022857"/>
    </source>
</evidence>
<dbReference type="RefSeq" id="WP_425344063.1">
    <property type="nucleotide sequence ID" value="NZ_JBGUBD010000001.1"/>
</dbReference>
<feature type="binding site" evidence="9">
    <location>
        <position position="181"/>
    </location>
    <ligand>
        <name>1-deoxy-D-xylulose 5-phosphate</name>
        <dbReference type="ChEBI" id="CHEBI:57792"/>
    </ligand>
</feature>
<dbReference type="HAMAP" id="MF_00183">
    <property type="entry name" value="DXP_reductoisom"/>
    <property type="match status" value="1"/>
</dbReference>
<keyword evidence="7 9" id="KW-0414">Isoprene biosynthesis</keyword>
<feature type="binding site" evidence="9">
    <location>
        <position position="210"/>
    </location>
    <ligand>
        <name>NADPH</name>
        <dbReference type="ChEBI" id="CHEBI:57783"/>
    </ligand>
</feature>
<evidence type="ECO:0000259" key="10">
    <source>
        <dbReference type="Pfam" id="PF02670"/>
    </source>
</evidence>
<feature type="binding site" evidence="9">
    <location>
        <position position="217"/>
    </location>
    <ligand>
        <name>1-deoxy-D-xylulose 5-phosphate</name>
        <dbReference type="ChEBI" id="CHEBI:57792"/>
    </ligand>
</feature>
<feature type="binding site" evidence="9">
    <location>
        <position position="15"/>
    </location>
    <ligand>
        <name>NADPH</name>
        <dbReference type="ChEBI" id="CHEBI:57783"/>
    </ligand>
</feature>
<evidence type="ECO:0000256" key="7">
    <source>
        <dbReference type="ARBA" id="ARBA00023229"/>
    </source>
</evidence>
<comment type="similarity">
    <text evidence="2 9">Belongs to the DXR family.</text>
</comment>
<evidence type="ECO:0000256" key="6">
    <source>
        <dbReference type="ARBA" id="ARBA00023211"/>
    </source>
</evidence>
<dbReference type="Gene3D" id="3.40.50.720">
    <property type="entry name" value="NAD(P)-binding Rossmann-like Domain"/>
    <property type="match status" value="1"/>
</dbReference>
<dbReference type="InterPro" id="IPR036169">
    <property type="entry name" value="DXPR_C_sf"/>
</dbReference>
<keyword evidence="3 9" id="KW-0479">Metal-binding</keyword>
<dbReference type="InterPro" id="IPR013644">
    <property type="entry name" value="DXP_reductoisomerase_C"/>
</dbReference>
<dbReference type="NCBIfam" id="TIGR00243">
    <property type="entry name" value="Dxr"/>
    <property type="match status" value="1"/>
</dbReference>
<sequence length="396" mass="42515">MSDADARKLIVLGSTGSIGVNTLNVVEHLRRTRAATIEVVGLAASRSSTKLIEQAKQHHVRHIAVADPAIADEVRAALPDAKVYVGDAAAETLVREVEATDVAAAVVGSAGLPATLAAVQLGRRVSLANKETLVAAGMLVTPLVREHGAQLLPVDSEHSAIFQCLAEHPRREVKRIVLTASGGPFRTADKTTIENATVEQALKHPTWTMGRKITIDSATMMNKALEIIEAHWLFGLAGEKIDVIVHPQSIVHSFVEFVDHNVLAQLGSPDMRGPIQYALTWPDRPVGCSEAMDWSALSQLTFEPPDLERFPALKLAYDVIDAGGTAGAVFNAANEAAVQAFLERQVRFGRIVELVTEALAAIEPEPVESLETILDADRKARAFVAQRIRTTPSAVS</sequence>
<reference evidence="13 14" key="1">
    <citation type="submission" date="2024-08" db="EMBL/GenBank/DDBJ databases">
        <title>Whole-genome sequencing of halo(alkali)philic microorganisms from hypersaline lakes.</title>
        <authorList>
            <person name="Sorokin D.Y."/>
            <person name="Merkel A.Y."/>
            <person name="Messina E."/>
            <person name="Yakimov M."/>
        </authorList>
    </citation>
    <scope>NUCLEOTIDE SEQUENCE [LARGE SCALE GENOMIC DNA]</scope>
    <source>
        <strain evidence="13 14">AB-hyl4</strain>
    </source>
</reference>
<accession>A0ABV4U1A2</accession>
<feature type="binding site" evidence="9">
    <location>
        <position position="226"/>
    </location>
    <ligand>
        <name>1-deoxy-D-xylulose 5-phosphate</name>
        <dbReference type="ChEBI" id="CHEBI:57792"/>
    </ligand>
</feature>
<name>A0ABV4U1A2_9BACT</name>
<feature type="binding site" evidence="9">
    <location>
        <position position="157"/>
    </location>
    <ligand>
        <name>Mn(2+)</name>
        <dbReference type="ChEBI" id="CHEBI:29035"/>
    </ligand>
</feature>
<dbReference type="InterPro" id="IPR013512">
    <property type="entry name" value="DXP_reductoisomerase_N"/>
</dbReference>
<keyword evidence="14" id="KW-1185">Reference proteome</keyword>
<feature type="binding site" evidence="9">
    <location>
        <position position="155"/>
    </location>
    <ligand>
        <name>Mn(2+)</name>
        <dbReference type="ChEBI" id="CHEBI:29035"/>
    </ligand>
</feature>
<feature type="binding site" evidence="9">
    <location>
        <position position="46"/>
    </location>
    <ligand>
        <name>NADPH</name>
        <dbReference type="ChEBI" id="CHEBI:57783"/>
    </ligand>
</feature>